<organism evidence="2 3">
    <name type="scientific">Methylocapsa polymorpha</name>
    <dbReference type="NCBI Taxonomy" id="3080828"/>
    <lineage>
        <taxon>Bacteria</taxon>
        <taxon>Pseudomonadati</taxon>
        <taxon>Pseudomonadota</taxon>
        <taxon>Alphaproteobacteria</taxon>
        <taxon>Hyphomicrobiales</taxon>
        <taxon>Beijerinckiaceae</taxon>
        <taxon>Methylocapsa</taxon>
    </lineage>
</organism>
<proteinExistence type="predicted"/>
<evidence type="ECO:0000313" key="2">
    <source>
        <dbReference type="EMBL" id="WOJ90874.1"/>
    </source>
</evidence>
<accession>A0ABZ0HWV7</accession>
<dbReference type="InterPro" id="IPR036465">
    <property type="entry name" value="vWFA_dom_sf"/>
</dbReference>
<dbReference type="CDD" id="cd00198">
    <property type="entry name" value="vWFA"/>
    <property type="match status" value="1"/>
</dbReference>
<keyword evidence="3" id="KW-1185">Reference proteome</keyword>
<dbReference type="InterPro" id="IPR008912">
    <property type="entry name" value="Uncharacterised_CoxE"/>
</dbReference>
<dbReference type="Proteomes" id="UP001626536">
    <property type="component" value="Chromosome"/>
</dbReference>
<dbReference type="PANTHER" id="PTHR39338:SF6">
    <property type="entry name" value="BLL5662 PROTEIN"/>
    <property type="match status" value="1"/>
</dbReference>
<dbReference type="Pfam" id="PF05762">
    <property type="entry name" value="VWA_CoxE"/>
    <property type="match status" value="1"/>
</dbReference>
<evidence type="ECO:0000313" key="3">
    <source>
        <dbReference type="Proteomes" id="UP001626536"/>
    </source>
</evidence>
<dbReference type="EMBL" id="CP136862">
    <property type="protein sequence ID" value="WOJ90874.1"/>
    <property type="molecule type" value="Genomic_DNA"/>
</dbReference>
<protein>
    <submittedName>
        <fullName evidence="2">VWA domain-containing protein</fullName>
    </submittedName>
</protein>
<dbReference type="PIRSF" id="PIRSF010256">
    <property type="entry name" value="CoxE_vWa"/>
    <property type="match status" value="1"/>
</dbReference>
<gene>
    <name evidence="2" type="ORF">RZS28_06210</name>
</gene>
<dbReference type="RefSeq" id="WP_407340462.1">
    <property type="nucleotide sequence ID" value="NZ_CP136862.1"/>
</dbReference>
<feature type="compositionally biased region" description="Low complexity" evidence="1">
    <location>
        <begin position="105"/>
        <end position="114"/>
    </location>
</feature>
<name>A0ABZ0HWV7_9HYPH</name>
<dbReference type="PANTHER" id="PTHR39338">
    <property type="entry name" value="BLL5662 PROTEIN-RELATED"/>
    <property type="match status" value="1"/>
</dbReference>
<reference evidence="2 3" key="1">
    <citation type="submission" date="2023-10" db="EMBL/GenBank/DDBJ databases">
        <title>Novel methanotroph of the genus Methylocapsa from a subarctic wetland.</title>
        <authorList>
            <person name="Belova S.E."/>
            <person name="Oshkin I.Y."/>
            <person name="Miroshnikov K."/>
            <person name="Dedysh S.N."/>
        </authorList>
    </citation>
    <scope>NUCLEOTIDE SEQUENCE [LARGE SCALE GENOMIC DNA]</scope>
    <source>
        <strain evidence="2 3">RX1</strain>
    </source>
</reference>
<evidence type="ECO:0000256" key="1">
    <source>
        <dbReference type="SAM" id="MobiDB-lite"/>
    </source>
</evidence>
<dbReference type="Gene3D" id="3.40.50.410">
    <property type="entry name" value="von Willebrand factor, type A domain"/>
    <property type="match status" value="1"/>
</dbReference>
<sequence length="398" mass="44340">MAALASEISDEGGAGEAMRHRLVAFVRTLRDNGFATGFAETEDALALLADPVATRPSLLRQAFKALFCGSRSDWERFDEIFAAFWLARGVKSALRSSGSTKDSRAAPSAPFAASESLETSGEPDRVERTPDETESANGRGRREGASIAESLAKTDFRHIIDPLELEAAYALAERLARSMRARLTRRHRVRRSGQRLDFRRTIHHSISYGGAPIELFHRRRKEKPLRLVILLDASGSMSLYAPMFLRFMHGALDAFYEAEAFVFHTRLTHVSSALRDRDAARAVDRLSLISTGMGGGTRIGDSLATFNRWHARRVIHSRTAVMIVSDGYDTGDPIKLGAEMRALRQRCRRIAWLNPMLGWRDYSPEARGMKAALPFVDLFAPAHNLESLIALEPYLARL</sequence>
<dbReference type="SUPFAM" id="SSF53300">
    <property type="entry name" value="vWA-like"/>
    <property type="match status" value="1"/>
</dbReference>
<feature type="compositionally biased region" description="Basic and acidic residues" evidence="1">
    <location>
        <begin position="122"/>
        <end position="131"/>
    </location>
</feature>
<dbReference type="InterPro" id="IPR011195">
    <property type="entry name" value="UCP010256"/>
</dbReference>
<feature type="region of interest" description="Disordered" evidence="1">
    <location>
        <begin position="96"/>
        <end position="144"/>
    </location>
</feature>